<protein>
    <submittedName>
        <fullName evidence="1">SFRICE_015645</fullName>
    </submittedName>
</protein>
<proteinExistence type="predicted"/>
<dbReference type="AlphaFoldDB" id="A0A2H1V528"/>
<organism evidence="1">
    <name type="scientific">Spodoptera frugiperda</name>
    <name type="common">Fall armyworm</name>
    <dbReference type="NCBI Taxonomy" id="7108"/>
    <lineage>
        <taxon>Eukaryota</taxon>
        <taxon>Metazoa</taxon>
        <taxon>Ecdysozoa</taxon>
        <taxon>Arthropoda</taxon>
        <taxon>Hexapoda</taxon>
        <taxon>Insecta</taxon>
        <taxon>Pterygota</taxon>
        <taxon>Neoptera</taxon>
        <taxon>Endopterygota</taxon>
        <taxon>Lepidoptera</taxon>
        <taxon>Glossata</taxon>
        <taxon>Ditrysia</taxon>
        <taxon>Noctuoidea</taxon>
        <taxon>Noctuidae</taxon>
        <taxon>Amphipyrinae</taxon>
        <taxon>Spodoptera</taxon>
    </lineage>
</organism>
<reference evidence="1" key="1">
    <citation type="submission" date="2016-07" db="EMBL/GenBank/DDBJ databases">
        <authorList>
            <person name="Bretaudeau A."/>
        </authorList>
    </citation>
    <scope>NUCLEOTIDE SEQUENCE</scope>
    <source>
        <strain evidence="1">Rice</strain>
        <tissue evidence="1">Whole body</tissue>
    </source>
</reference>
<dbReference type="EMBL" id="ODYU01000714">
    <property type="protein sequence ID" value="SOQ35943.1"/>
    <property type="molecule type" value="Genomic_DNA"/>
</dbReference>
<name>A0A2H1V528_SPOFR</name>
<evidence type="ECO:0000313" key="1">
    <source>
        <dbReference type="EMBL" id="SOQ35943.1"/>
    </source>
</evidence>
<gene>
    <name evidence="1" type="ORF">SFRICE_015645</name>
</gene>
<accession>A0A2H1V528</accession>
<sequence length="310" mass="34752">MCGSSHSVKFCKNTLRCKVCKRRNNFLIHPLEIDVGKSRTAALEGTLSVNEVGGSVPADNKPLGSCLLTGDKQTVLLTTALLKAESRHGKYQAVRALLNQGSQGSFISEFFIPLKNVVYGLGGDKGATSTDKVYVVVRIDPNINPNLKLRVTGYVLKSVTALIPAVRVTRVQGLDVRDSELADPEYFRPNNIDMLLGAEVYSQVIRHGLKKNVSRTLLAQNTALGWILSGTVDGPKPYIQKVLFARNVVTCNRYLYIMCFKKQFIIFCYWFLPDCARRRVMFFEIKIKRSENIQFENKFPCLTTLADVEY</sequence>